<dbReference type="RefSeq" id="WP_212818715.1">
    <property type="nucleotide sequence ID" value="NZ_AP023415.1"/>
</dbReference>
<protein>
    <submittedName>
        <fullName evidence="2">Alpha/beta hydrolase</fullName>
    </submittedName>
</protein>
<dbReference type="GO" id="GO:0047372">
    <property type="term" value="F:monoacylglycerol lipase activity"/>
    <property type="evidence" value="ECO:0007669"/>
    <property type="project" value="TreeGrafter"/>
</dbReference>
<dbReference type="Proteomes" id="UP000681343">
    <property type="component" value="Chromosome"/>
</dbReference>
<keyword evidence="3" id="KW-1185">Reference proteome</keyword>
<evidence type="ECO:0000259" key="1">
    <source>
        <dbReference type="Pfam" id="PF00561"/>
    </source>
</evidence>
<dbReference type="PANTHER" id="PTHR43798">
    <property type="entry name" value="MONOACYLGLYCEROL LIPASE"/>
    <property type="match status" value="1"/>
</dbReference>
<dbReference type="AlphaFoldDB" id="A0A810PQ30"/>
<dbReference type="InterPro" id="IPR050266">
    <property type="entry name" value="AB_hydrolase_sf"/>
</dbReference>
<organism evidence="2 3">
    <name type="scientific">Vescimonas fastidiosa</name>
    <dbReference type="NCBI Taxonomy" id="2714353"/>
    <lineage>
        <taxon>Bacteria</taxon>
        <taxon>Bacillati</taxon>
        <taxon>Bacillota</taxon>
        <taxon>Clostridia</taxon>
        <taxon>Eubacteriales</taxon>
        <taxon>Oscillospiraceae</taxon>
        <taxon>Vescimonas</taxon>
    </lineage>
</organism>
<dbReference type="Pfam" id="PF00561">
    <property type="entry name" value="Abhydrolase_1"/>
    <property type="match status" value="1"/>
</dbReference>
<feature type="domain" description="AB hydrolase-1" evidence="1">
    <location>
        <begin position="26"/>
        <end position="130"/>
    </location>
</feature>
<dbReference type="PRINTS" id="PR00111">
    <property type="entry name" value="ABHYDROLASE"/>
</dbReference>
<accession>A0A810PQ30</accession>
<evidence type="ECO:0000313" key="3">
    <source>
        <dbReference type="Proteomes" id="UP000681343"/>
    </source>
</evidence>
<name>A0A810PQ30_9FIRM</name>
<proteinExistence type="predicted"/>
<gene>
    <name evidence="2" type="ORF">MM35RIKEN_03420</name>
</gene>
<keyword evidence="2" id="KW-0378">Hydrolase</keyword>
<evidence type="ECO:0000313" key="2">
    <source>
        <dbReference type="EMBL" id="BCK78150.1"/>
    </source>
</evidence>
<sequence>MSLSYRTITTPRLTTAYLSAGTPGKPRLLLLHGNVSSAVFYEHLMERLADDFEMLAPDFRCFGHSSALPIDATRGMRDFSDDIAEFLRAVGWDRFHLFGWSMGGGVAMQYAIDHPRQVQSLILQAPLSPFGFGGSYGEAGTPVEPAGLGSGAACTNQALLQAIRTGDRTLPGQVIDSVYVAAGYKLPEAQREKYIDSILLCKTGDDMCQGDSVPCTQWPYAKSGGKGVSNTMSVQYCNLSALADVQPQMPILWIRGDKDVMVSDHSVCDVAVLGQMGVLPGYPGADQFPSQPMVEQMWYVLERYRAVGGRYEEQLISGSGHGCMLDHEDQVVALLQQFIL</sequence>
<dbReference type="Gene3D" id="3.40.50.1820">
    <property type="entry name" value="alpha/beta hydrolase"/>
    <property type="match status" value="1"/>
</dbReference>
<dbReference type="InterPro" id="IPR000073">
    <property type="entry name" value="AB_hydrolase_1"/>
</dbReference>
<dbReference type="PANTHER" id="PTHR43798:SF33">
    <property type="entry name" value="HYDROLASE, PUTATIVE (AFU_ORTHOLOGUE AFUA_2G14860)-RELATED"/>
    <property type="match status" value="1"/>
</dbReference>
<reference evidence="2" key="1">
    <citation type="submission" date="2020-09" db="EMBL/GenBank/DDBJ databases">
        <title>New species isolated from human feces.</title>
        <authorList>
            <person name="Kitahara M."/>
            <person name="Shigeno Y."/>
            <person name="Shime M."/>
            <person name="Matsumoto Y."/>
            <person name="Nakamura S."/>
            <person name="Motooka D."/>
            <person name="Fukuoka S."/>
            <person name="Nishikawa H."/>
            <person name="Benno Y."/>
        </authorList>
    </citation>
    <scope>NUCLEOTIDE SEQUENCE</scope>
    <source>
        <strain evidence="2">MM35</strain>
    </source>
</reference>
<dbReference type="GO" id="GO:0046464">
    <property type="term" value="P:acylglycerol catabolic process"/>
    <property type="evidence" value="ECO:0007669"/>
    <property type="project" value="TreeGrafter"/>
</dbReference>
<dbReference type="GO" id="GO:0016020">
    <property type="term" value="C:membrane"/>
    <property type="evidence" value="ECO:0007669"/>
    <property type="project" value="TreeGrafter"/>
</dbReference>
<dbReference type="SUPFAM" id="SSF53474">
    <property type="entry name" value="alpha/beta-Hydrolases"/>
    <property type="match status" value="1"/>
</dbReference>
<dbReference type="EMBL" id="AP023415">
    <property type="protein sequence ID" value="BCK78150.1"/>
    <property type="molecule type" value="Genomic_DNA"/>
</dbReference>
<dbReference type="KEGG" id="vfa:MM35RIKEN_03420"/>
<dbReference type="InterPro" id="IPR029058">
    <property type="entry name" value="AB_hydrolase_fold"/>
</dbReference>